<feature type="signal peptide" evidence="1">
    <location>
        <begin position="1"/>
        <end position="21"/>
    </location>
</feature>
<evidence type="ECO:0000313" key="3">
    <source>
        <dbReference type="EMBL" id="REF87305.1"/>
    </source>
</evidence>
<evidence type="ECO:0000313" key="4">
    <source>
        <dbReference type="Proteomes" id="UP000256900"/>
    </source>
</evidence>
<dbReference type="Proteomes" id="UP000256900">
    <property type="component" value="Unassembled WGS sequence"/>
</dbReference>
<organism evidence="3 4">
    <name type="scientific">Methylovirgula ligni</name>
    <dbReference type="NCBI Taxonomy" id="569860"/>
    <lineage>
        <taxon>Bacteria</taxon>
        <taxon>Pseudomonadati</taxon>
        <taxon>Pseudomonadota</taxon>
        <taxon>Alphaproteobacteria</taxon>
        <taxon>Hyphomicrobiales</taxon>
        <taxon>Beijerinckiaceae</taxon>
        <taxon>Methylovirgula</taxon>
    </lineage>
</organism>
<evidence type="ECO:0000259" key="2">
    <source>
        <dbReference type="Pfam" id="PF08241"/>
    </source>
</evidence>
<dbReference type="InterPro" id="IPR013216">
    <property type="entry name" value="Methyltransf_11"/>
</dbReference>
<keyword evidence="4" id="KW-1185">Reference proteome</keyword>
<keyword evidence="3" id="KW-0489">Methyltransferase</keyword>
<keyword evidence="3" id="KW-0808">Transferase</keyword>
<dbReference type="Pfam" id="PF08241">
    <property type="entry name" value="Methyltransf_11"/>
    <property type="match status" value="1"/>
</dbReference>
<dbReference type="InterPro" id="IPR029063">
    <property type="entry name" value="SAM-dependent_MTases_sf"/>
</dbReference>
<protein>
    <submittedName>
        <fullName evidence="3">Putative methyltransferase</fullName>
    </submittedName>
</protein>
<feature type="domain" description="Methyltransferase type 11" evidence="2">
    <location>
        <begin position="76"/>
        <end position="177"/>
    </location>
</feature>
<dbReference type="EMBL" id="QUMO01000002">
    <property type="protein sequence ID" value="REF87305.1"/>
    <property type="molecule type" value="Genomic_DNA"/>
</dbReference>
<dbReference type="AlphaFoldDB" id="A0A3D9YY63"/>
<dbReference type="GO" id="GO:0032259">
    <property type="term" value="P:methylation"/>
    <property type="evidence" value="ECO:0007669"/>
    <property type="project" value="UniProtKB-KW"/>
</dbReference>
<dbReference type="GO" id="GO:0008757">
    <property type="term" value="F:S-adenosylmethionine-dependent methyltransferase activity"/>
    <property type="evidence" value="ECO:0007669"/>
    <property type="project" value="InterPro"/>
</dbReference>
<dbReference type="RefSeq" id="WP_115835529.1">
    <property type="nucleotide sequence ID" value="NZ_CP025086.1"/>
</dbReference>
<dbReference type="InterPro" id="IPR016980">
    <property type="entry name" value="S-AdoMet-dep_MeTrfase_Alr7345"/>
</dbReference>
<comment type="caution">
    <text evidence="3">The sequence shown here is derived from an EMBL/GenBank/DDBJ whole genome shotgun (WGS) entry which is preliminary data.</text>
</comment>
<sequence>MRLTPFAITFVLSLAPVIAQADSVGAATAENAIKTAVASPQRSPKNIARDIYRHPVETLTFFGVKPDQTVAEIWPGGGWYAEILAPLLRDHGKYIAAVPPGKGHDAIVALFAKDSPRFGKAILTTLQVGKVSDIAPPGSADVVLTFRNVHNFLKAGDAASAQFFADAYRALKPGGVLGVEDHRLPEDAAGGLEISSGYIKRSTIIRLATAAGFKFDGESPVNANPKDDHNHPKGVWTLPPTYALGSVDHAQYEAIGESDRLTLRFVKPR</sequence>
<dbReference type="Gene3D" id="3.40.50.150">
    <property type="entry name" value="Vaccinia Virus protein VP39"/>
    <property type="match status" value="1"/>
</dbReference>
<keyword evidence="1" id="KW-0732">Signal</keyword>
<dbReference type="PIRSF" id="PIRSF031679">
    <property type="entry name" value="Mtase_Alr7345_prd"/>
    <property type="match status" value="1"/>
</dbReference>
<feature type="chain" id="PRO_5017626042" evidence="1">
    <location>
        <begin position="22"/>
        <end position="269"/>
    </location>
</feature>
<reference evidence="3 4" key="1">
    <citation type="submission" date="2018-08" db="EMBL/GenBank/DDBJ databases">
        <title>Genomic Encyclopedia of Type Strains, Phase IV (KMG-IV): sequencing the most valuable type-strain genomes for metagenomic binning, comparative biology and taxonomic classification.</title>
        <authorList>
            <person name="Goeker M."/>
        </authorList>
    </citation>
    <scope>NUCLEOTIDE SEQUENCE [LARGE SCALE GENOMIC DNA]</scope>
    <source>
        <strain evidence="3 4">BW863</strain>
    </source>
</reference>
<dbReference type="SUPFAM" id="SSF53335">
    <property type="entry name" value="S-adenosyl-L-methionine-dependent methyltransferases"/>
    <property type="match status" value="1"/>
</dbReference>
<evidence type="ECO:0000256" key="1">
    <source>
        <dbReference type="SAM" id="SignalP"/>
    </source>
</evidence>
<dbReference type="OrthoDB" id="9342567at2"/>
<gene>
    <name evidence="3" type="ORF">DES32_0925</name>
</gene>
<name>A0A3D9YY63_9HYPH</name>
<proteinExistence type="predicted"/>
<accession>A0A3D9YY63</accession>